<feature type="transmembrane region" description="Helical" evidence="1">
    <location>
        <begin position="317"/>
        <end position="342"/>
    </location>
</feature>
<evidence type="ECO:0008006" key="4">
    <source>
        <dbReference type="Google" id="ProtNLM"/>
    </source>
</evidence>
<dbReference type="AlphaFoldDB" id="A0A1I2QQW6"/>
<keyword evidence="1" id="KW-0812">Transmembrane</keyword>
<dbReference type="EMBL" id="FOOK01000024">
    <property type="protein sequence ID" value="SFG28046.1"/>
    <property type="molecule type" value="Genomic_DNA"/>
</dbReference>
<feature type="transmembrane region" description="Helical" evidence="1">
    <location>
        <begin position="158"/>
        <end position="175"/>
    </location>
</feature>
<evidence type="ECO:0000313" key="2">
    <source>
        <dbReference type="EMBL" id="SFG28046.1"/>
    </source>
</evidence>
<feature type="transmembrane region" description="Helical" evidence="1">
    <location>
        <begin position="237"/>
        <end position="258"/>
    </location>
</feature>
<evidence type="ECO:0000313" key="3">
    <source>
        <dbReference type="Proteomes" id="UP000198661"/>
    </source>
</evidence>
<evidence type="ECO:0000256" key="1">
    <source>
        <dbReference type="SAM" id="Phobius"/>
    </source>
</evidence>
<protein>
    <recommendedName>
        <fullName evidence="4">Transport system permease protein</fullName>
    </recommendedName>
</protein>
<dbReference type="RefSeq" id="WP_092039575.1">
    <property type="nucleotide sequence ID" value="NZ_FOOK01000024.1"/>
</dbReference>
<name>A0A1I2QQW6_9BACL</name>
<dbReference type="STRING" id="201973.SAMN04488025_12424"/>
<dbReference type="OrthoDB" id="92225at2"/>
<keyword evidence="1" id="KW-1133">Transmembrane helix</keyword>
<feature type="transmembrane region" description="Helical" evidence="1">
    <location>
        <begin position="133"/>
        <end position="151"/>
    </location>
</feature>
<reference evidence="2 3" key="1">
    <citation type="submission" date="2016-10" db="EMBL/GenBank/DDBJ databases">
        <authorList>
            <person name="de Groot N.N."/>
        </authorList>
    </citation>
    <scope>NUCLEOTIDE SEQUENCE [LARGE SCALE GENOMIC DNA]</scope>
    <source>
        <strain evidence="2 3">DSM 44945</strain>
    </source>
</reference>
<feature type="transmembrane region" description="Helical" evidence="1">
    <location>
        <begin position="278"/>
        <end position="310"/>
    </location>
</feature>
<organism evidence="2 3">
    <name type="scientific">Planifilum fulgidum</name>
    <dbReference type="NCBI Taxonomy" id="201973"/>
    <lineage>
        <taxon>Bacteria</taxon>
        <taxon>Bacillati</taxon>
        <taxon>Bacillota</taxon>
        <taxon>Bacilli</taxon>
        <taxon>Bacillales</taxon>
        <taxon>Thermoactinomycetaceae</taxon>
        <taxon>Planifilum</taxon>
    </lineage>
</organism>
<sequence>MNMIIVALVGAVAAVLANRGIAVFNDGLRPIVPEHIEGRLSRRELALTAFAMGFGLVVGFGIPFTLTASIILIHSILLGTDIIGLATPNNRWGTPVAALLGGAYGAALLMGLEGFVKLFESLPVNVLDPMGEVGAPVVVMFMVFPALAVAFQFGVAKGVWTFLAAVLVRQLAVWLNESGLLTFQGTAVTLNQEGIALIVGMIFLFVFAVRQKSGEVSEGVDLAAVFSDRVSRIRKHVVYFMVMGGLISMATNLLIIAGDPISLNLLAKGQQTDAAIAALARAIGFIPLVASTAIATGVYGPVGFTLVFVVGLLAPNVWVAGIGGAIVIMIEVLLLSSIARLLDKYPGVRESGENIRTAMTRILEVALLIGGANAANAMAPGFGFFFIAGLYLLNEAAGRPIVRMAVGPVGAVAVGILANLLVFAGLMTPPQ</sequence>
<gene>
    <name evidence="2" type="ORF">SAMN04488025_12424</name>
</gene>
<keyword evidence="1" id="KW-0472">Membrane</keyword>
<feature type="transmembrane region" description="Helical" evidence="1">
    <location>
        <begin position="94"/>
        <end position="113"/>
    </location>
</feature>
<feature type="transmembrane region" description="Helical" evidence="1">
    <location>
        <begin position="405"/>
        <end position="427"/>
    </location>
</feature>
<keyword evidence="3" id="KW-1185">Reference proteome</keyword>
<feature type="transmembrane region" description="Helical" evidence="1">
    <location>
        <begin position="46"/>
        <end position="73"/>
    </location>
</feature>
<feature type="transmembrane region" description="Helical" evidence="1">
    <location>
        <begin position="362"/>
        <end position="393"/>
    </location>
</feature>
<proteinExistence type="predicted"/>
<dbReference type="Proteomes" id="UP000198661">
    <property type="component" value="Unassembled WGS sequence"/>
</dbReference>
<accession>A0A1I2QQW6</accession>
<dbReference type="Pfam" id="PF10797">
    <property type="entry name" value="YhfT"/>
    <property type="match status" value="1"/>
</dbReference>
<feature type="transmembrane region" description="Helical" evidence="1">
    <location>
        <begin position="187"/>
        <end position="209"/>
    </location>
</feature>
<dbReference type="InterPro" id="IPR019733">
    <property type="entry name" value="Uncharacterised_YhfT"/>
</dbReference>